<feature type="region of interest" description="Disordered" evidence="1">
    <location>
        <begin position="234"/>
        <end position="269"/>
    </location>
</feature>
<keyword evidence="2" id="KW-0732">Signal</keyword>
<feature type="signal peptide" evidence="2">
    <location>
        <begin position="1"/>
        <end position="21"/>
    </location>
</feature>
<gene>
    <name evidence="4" type="ORF">FJTKL_02368</name>
</gene>
<dbReference type="PANTHER" id="PTHR47190:SF4">
    <property type="entry name" value="DEHYDROGENASE, PUTATIVE-RELATED"/>
    <property type="match status" value="1"/>
</dbReference>
<dbReference type="Gene3D" id="2.60.40.1210">
    <property type="entry name" value="Cellobiose dehydrogenase, cytochrome domain"/>
    <property type="match status" value="1"/>
</dbReference>
<dbReference type="PANTHER" id="PTHR47190">
    <property type="entry name" value="DEHYDROGENASE, PUTATIVE-RELATED"/>
    <property type="match status" value="1"/>
</dbReference>
<organism evidence="4 5">
    <name type="scientific">Diaporthe vaccinii</name>
    <dbReference type="NCBI Taxonomy" id="105482"/>
    <lineage>
        <taxon>Eukaryota</taxon>
        <taxon>Fungi</taxon>
        <taxon>Dikarya</taxon>
        <taxon>Ascomycota</taxon>
        <taxon>Pezizomycotina</taxon>
        <taxon>Sordariomycetes</taxon>
        <taxon>Sordariomycetidae</taxon>
        <taxon>Diaporthales</taxon>
        <taxon>Diaporthaceae</taxon>
        <taxon>Diaporthe</taxon>
        <taxon>Diaporthe eres species complex</taxon>
    </lineage>
</organism>
<feature type="compositionally biased region" description="Low complexity" evidence="1">
    <location>
        <begin position="242"/>
        <end position="269"/>
    </location>
</feature>
<dbReference type="InterPro" id="IPR015920">
    <property type="entry name" value="Cellobiose_DH-like_cyt"/>
</dbReference>
<accession>A0ABR4F3V1</accession>
<dbReference type="Proteomes" id="UP001600888">
    <property type="component" value="Unassembled WGS sequence"/>
</dbReference>
<feature type="domain" description="Cellobiose dehydrogenase-like cytochrome" evidence="3">
    <location>
        <begin position="33"/>
        <end position="214"/>
    </location>
</feature>
<evidence type="ECO:0000313" key="5">
    <source>
        <dbReference type="Proteomes" id="UP001600888"/>
    </source>
</evidence>
<sequence>MHALPATLVTLILSIVGTTTAASGDGVPQATKYIDSNSNITFLGYANKGYHFGMALPSDPKDDLIVQLVSPLKDGGGWGGIDFGASMTGPLMVVAWPNTAKANTVMISPRVATGYEIDNGANAYKSNPIKITQIPDGTFVNDTHVSATFVCGGCLNADSFGAANATATFGYAYAYDPVADPADPDTKLSDHTANGEPYGAFGVTVAQAQSGEYSTWAAMTQSAATASGTAAAGASATGGAGAPAETGSSSSSSSPSSSSGGGSSSSSTDYSDATGLSVGAIFALTGVGLVYVLQAVQIL</sequence>
<comment type="caution">
    <text evidence="4">The sequence shown here is derived from an EMBL/GenBank/DDBJ whole genome shotgun (WGS) entry which is preliminary data.</text>
</comment>
<evidence type="ECO:0000259" key="3">
    <source>
        <dbReference type="Pfam" id="PF16010"/>
    </source>
</evidence>
<dbReference type="Pfam" id="PF16010">
    <property type="entry name" value="CDH-cyt"/>
    <property type="match status" value="1"/>
</dbReference>
<feature type="chain" id="PRO_5045163338" description="Cellobiose dehydrogenase-like cytochrome domain-containing protein" evidence="2">
    <location>
        <begin position="22"/>
        <end position="299"/>
    </location>
</feature>
<keyword evidence="5" id="KW-1185">Reference proteome</keyword>
<dbReference type="InterPro" id="IPR053208">
    <property type="entry name" value="GMC_Oxidoreductase_CD"/>
</dbReference>
<evidence type="ECO:0000256" key="1">
    <source>
        <dbReference type="SAM" id="MobiDB-lite"/>
    </source>
</evidence>
<dbReference type="SUPFAM" id="SSF49344">
    <property type="entry name" value="CBD9-like"/>
    <property type="match status" value="1"/>
</dbReference>
<name>A0ABR4F3V1_9PEZI</name>
<reference evidence="4 5" key="1">
    <citation type="submission" date="2024-03" db="EMBL/GenBank/DDBJ databases">
        <title>A high-quality draft genome sequence of Diaporthe vaccinii, a causative agent of upright dieback and viscid rot disease in cranberry plants.</title>
        <authorList>
            <person name="Sarrasin M."/>
            <person name="Lang B.F."/>
            <person name="Burger G."/>
        </authorList>
    </citation>
    <scope>NUCLEOTIDE SEQUENCE [LARGE SCALE GENOMIC DNA]</scope>
    <source>
        <strain evidence="4 5">IS7</strain>
    </source>
</reference>
<dbReference type="EMBL" id="JBAWTH010000013">
    <property type="protein sequence ID" value="KAL2289367.1"/>
    <property type="molecule type" value="Genomic_DNA"/>
</dbReference>
<evidence type="ECO:0000256" key="2">
    <source>
        <dbReference type="SAM" id="SignalP"/>
    </source>
</evidence>
<protein>
    <recommendedName>
        <fullName evidence="3">Cellobiose dehydrogenase-like cytochrome domain-containing protein</fullName>
    </recommendedName>
</protein>
<proteinExistence type="predicted"/>
<dbReference type="CDD" id="cd09630">
    <property type="entry name" value="CDH_like_cytochrome"/>
    <property type="match status" value="1"/>
</dbReference>
<evidence type="ECO:0000313" key="4">
    <source>
        <dbReference type="EMBL" id="KAL2289367.1"/>
    </source>
</evidence>